<evidence type="ECO:0000313" key="2">
    <source>
        <dbReference type="EMBL" id="GAA0674485.1"/>
    </source>
</evidence>
<keyword evidence="3" id="KW-1185">Reference proteome</keyword>
<evidence type="ECO:0000313" key="3">
    <source>
        <dbReference type="Proteomes" id="UP001500420"/>
    </source>
</evidence>
<dbReference type="EMBL" id="BAAADV010000004">
    <property type="protein sequence ID" value="GAA0674485.1"/>
    <property type="molecule type" value="Genomic_DNA"/>
</dbReference>
<sequence>MAGREPKTPREDVVPGALDPGASVLVHDAGDDTPSGLCGDLAASADPTGDVLVVEFSPDPADCLDKLANHPSTGRKRLLAVGDHGDVRSSRGDVDVVSIDDPADLSSLGIEISGFLSDGGETILCFHSLTDLLDHSDLERAFRFLHVLAGRVRAADAVAHFHIDPTAHEPRDLNTLAALFDGVVERFDGEWIVRTTE</sequence>
<protein>
    <submittedName>
        <fullName evidence="2">Uncharacterized protein</fullName>
    </submittedName>
</protein>
<reference evidence="2 3" key="1">
    <citation type="journal article" date="2019" name="Int. J. Syst. Evol. Microbiol.">
        <title>The Global Catalogue of Microorganisms (GCM) 10K type strain sequencing project: providing services to taxonomists for standard genome sequencing and annotation.</title>
        <authorList>
            <consortium name="The Broad Institute Genomics Platform"/>
            <consortium name="The Broad Institute Genome Sequencing Center for Infectious Disease"/>
            <person name="Wu L."/>
            <person name="Ma J."/>
        </authorList>
    </citation>
    <scope>NUCLEOTIDE SEQUENCE [LARGE SCALE GENOMIC DNA]</scope>
    <source>
        <strain evidence="2 3">JCM 16328</strain>
    </source>
</reference>
<dbReference type="AlphaFoldDB" id="A0AAV3TBE5"/>
<gene>
    <name evidence="2" type="ORF">GCM10009020_22360</name>
</gene>
<organism evidence="2 3">
    <name type="scientific">Natronoarchaeum mannanilyticum</name>
    <dbReference type="NCBI Taxonomy" id="926360"/>
    <lineage>
        <taxon>Archaea</taxon>
        <taxon>Methanobacteriati</taxon>
        <taxon>Methanobacteriota</taxon>
        <taxon>Stenosarchaea group</taxon>
        <taxon>Halobacteria</taxon>
        <taxon>Halobacteriales</taxon>
        <taxon>Natronoarchaeaceae</taxon>
    </lineage>
</organism>
<accession>A0AAV3TBE5</accession>
<name>A0AAV3TBE5_9EURY</name>
<dbReference type="InterPro" id="IPR055927">
    <property type="entry name" value="DUF7504"/>
</dbReference>
<feature type="compositionally biased region" description="Basic and acidic residues" evidence="1">
    <location>
        <begin position="1"/>
        <end position="13"/>
    </location>
</feature>
<dbReference type="Proteomes" id="UP001500420">
    <property type="component" value="Unassembled WGS sequence"/>
</dbReference>
<dbReference type="Pfam" id="PF24336">
    <property type="entry name" value="DUF7504"/>
    <property type="match status" value="1"/>
</dbReference>
<comment type="caution">
    <text evidence="2">The sequence shown here is derived from an EMBL/GenBank/DDBJ whole genome shotgun (WGS) entry which is preliminary data.</text>
</comment>
<feature type="region of interest" description="Disordered" evidence="1">
    <location>
        <begin position="1"/>
        <end position="30"/>
    </location>
</feature>
<proteinExistence type="predicted"/>
<dbReference type="RefSeq" id="WP_343774102.1">
    <property type="nucleotide sequence ID" value="NZ_BAAADV010000004.1"/>
</dbReference>
<evidence type="ECO:0000256" key="1">
    <source>
        <dbReference type="SAM" id="MobiDB-lite"/>
    </source>
</evidence>